<protein>
    <submittedName>
        <fullName evidence="2">Uncharacterized protein</fullName>
    </submittedName>
</protein>
<feature type="transmembrane region" description="Helical" evidence="1">
    <location>
        <begin position="62"/>
        <end position="81"/>
    </location>
</feature>
<dbReference type="EMBL" id="CAJHCQ010000012">
    <property type="protein sequence ID" value="CAD6546418.1"/>
    <property type="molecule type" value="Genomic_DNA"/>
</dbReference>
<reference evidence="2 3" key="1">
    <citation type="submission" date="2020-10" db="EMBL/GenBank/DDBJ databases">
        <authorList>
            <person name="Peeters C."/>
        </authorList>
    </citation>
    <scope>NUCLEOTIDE SEQUENCE [LARGE SCALE GENOMIC DNA]</scope>
    <source>
        <strain evidence="2 3">LMG 27952</strain>
    </source>
</reference>
<keyword evidence="1" id="KW-1133">Transmembrane helix</keyword>
<organism evidence="2 3">
    <name type="scientific">Paraburkholderia hiiakae</name>
    <dbReference type="NCBI Taxonomy" id="1081782"/>
    <lineage>
        <taxon>Bacteria</taxon>
        <taxon>Pseudomonadati</taxon>
        <taxon>Pseudomonadota</taxon>
        <taxon>Betaproteobacteria</taxon>
        <taxon>Burkholderiales</taxon>
        <taxon>Burkholderiaceae</taxon>
        <taxon>Paraburkholderia</taxon>
    </lineage>
</organism>
<evidence type="ECO:0000313" key="2">
    <source>
        <dbReference type="EMBL" id="CAD6546418.1"/>
    </source>
</evidence>
<keyword evidence="1" id="KW-0812">Transmembrane</keyword>
<gene>
    <name evidence="2" type="ORF">LMG27952_04430</name>
</gene>
<comment type="caution">
    <text evidence="2">The sequence shown here is derived from an EMBL/GenBank/DDBJ whole genome shotgun (WGS) entry which is preliminary data.</text>
</comment>
<feature type="transmembrane region" description="Helical" evidence="1">
    <location>
        <begin position="36"/>
        <end position="56"/>
    </location>
</feature>
<keyword evidence="1" id="KW-0472">Membrane</keyword>
<accession>A0ABN7HZU6</accession>
<name>A0ABN7HZU6_9BURK</name>
<evidence type="ECO:0000313" key="3">
    <source>
        <dbReference type="Proteomes" id="UP000656319"/>
    </source>
</evidence>
<dbReference type="Proteomes" id="UP000656319">
    <property type="component" value="Unassembled WGS sequence"/>
</dbReference>
<sequence length="89" mass="9876">MLRIRKVDSLESERLALPPARCAPAPDTPMLLALNFYWLTNLLAVLFIVACLYDTLYDEYGTLTLAAGAMGLIVMAIEVLLRPAFEMSL</sequence>
<keyword evidence="3" id="KW-1185">Reference proteome</keyword>
<evidence type="ECO:0000256" key="1">
    <source>
        <dbReference type="SAM" id="Phobius"/>
    </source>
</evidence>
<proteinExistence type="predicted"/>